<evidence type="ECO:0000313" key="2">
    <source>
        <dbReference type="Proteomes" id="UP000612362"/>
    </source>
</evidence>
<dbReference type="EMBL" id="BNJF01000001">
    <property type="protein sequence ID" value="GHO43579.1"/>
    <property type="molecule type" value="Genomic_DNA"/>
</dbReference>
<dbReference type="Proteomes" id="UP000612362">
    <property type="component" value="Unassembled WGS sequence"/>
</dbReference>
<name>A0A8J3I125_9CHLR</name>
<accession>A0A8J3I125</accession>
<organism evidence="1 2">
    <name type="scientific">Ktedonospora formicarum</name>
    <dbReference type="NCBI Taxonomy" id="2778364"/>
    <lineage>
        <taxon>Bacteria</taxon>
        <taxon>Bacillati</taxon>
        <taxon>Chloroflexota</taxon>
        <taxon>Ktedonobacteria</taxon>
        <taxon>Ktedonobacterales</taxon>
        <taxon>Ktedonobacteraceae</taxon>
        <taxon>Ktedonospora</taxon>
    </lineage>
</organism>
<comment type="caution">
    <text evidence="1">The sequence shown here is derived from an EMBL/GenBank/DDBJ whole genome shotgun (WGS) entry which is preliminary data.</text>
</comment>
<reference evidence="1" key="1">
    <citation type="submission" date="2020-10" db="EMBL/GenBank/DDBJ databases">
        <title>Taxonomic study of unclassified bacteria belonging to the class Ktedonobacteria.</title>
        <authorList>
            <person name="Yabe S."/>
            <person name="Wang C.M."/>
            <person name="Zheng Y."/>
            <person name="Sakai Y."/>
            <person name="Cavaletti L."/>
            <person name="Monciardini P."/>
            <person name="Donadio S."/>
        </authorList>
    </citation>
    <scope>NUCLEOTIDE SEQUENCE</scope>
    <source>
        <strain evidence="1">SOSP1-1</strain>
    </source>
</reference>
<keyword evidence="2" id="KW-1185">Reference proteome</keyword>
<dbReference type="AlphaFoldDB" id="A0A8J3I125"/>
<gene>
    <name evidence="1" type="ORF">KSX_17420</name>
</gene>
<sequence length="59" mass="6598">MFTPPTSVYLHLNGTFSNKTVARGTFEFRAIKGTCSNKQQQYALSLITGTWTGHFPDDD</sequence>
<evidence type="ECO:0000313" key="1">
    <source>
        <dbReference type="EMBL" id="GHO43579.1"/>
    </source>
</evidence>
<proteinExistence type="predicted"/>
<protein>
    <submittedName>
        <fullName evidence="1">Uncharacterized protein</fullName>
    </submittedName>
</protein>